<dbReference type="GO" id="GO:0016787">
    <property type="term" value="F:hydrolase activity"/>
    <property type="evidence" value="ECO:0007669"/>
    <property type="project" value="UniProtKB-KW"/>
</dbReference>
<dbReference type="PANTHER" id="PTHR43248:SF25">
    <property type="entry name" value="AB HYDROLASE-1 DOMAIN-CONTAINING PROTEIN-RELATED"/>
    <property type="match status" value="1"/>
</dbReference>
<dbReference type="PANTHER" id="PTHR43248">
    <property type="entry name" value="2-SUCCINYL-6-HYDROXY-2,4-CYCLOHEXADIENE-1-CARBOXYLATE SYNTHASE"/>
    <property type="match status" value="1"/>
</dbReference>
<dbReference type="AlphaFoldDB" id="A0AA40BD33"/>
<feature type="domain" description="AB hydrolase-1" evidence="4">
    <location>
        <begin position="194"/>
        <end position="353"/>
    </location>
</feature>
<dbReference type="EMBL" id="JAUKUA010000001">
    <property type="protein sequence ID" value="KAK0731939.1"/>
    <property type="molecule type" value="Genomic_DNA"/>
</dbReference>
<feature type="domain" description="Peptidase S33 tripeptidyl aminopeptidase-like C-terminal" evidence="5">
    <location>
        <begin position="545"/>
        <end position="633"/>
    </location>
</feature>
<dbReference type="InterPro" id="IPR051601">
    <property type="entry name" value="Serine_prot/Carboxylest_S33"/>
</dbReference>
<dbReference type="InterPro" id="IPR000073">
    <property type="entry name" value="AB_hydrolase_1"/>
</dbReference>
<evidence type="ECO:0000259" key="5">
    <source>
        <dbReference type="Pfam" id="PF08386"/>
    </source>
</evidence>
<comment type="similarity">
    <text evidence="1">Belongs to the peptidase S33 family.</text>
</comment>
<comment type="caution">
    <text evidence="6">The sequence shown here is derived from an EMBL/GenBank/DDBJ whole genome shotgun (WGS) entry which is preliminary data.</text>
</comment>
<proteinExistence type="inferred from homology"/>
<dbReference type="Proteomes" id="UP001172102">
    <property type="component" value="Unassembled WGS sequence"/>
</dbReference>
<sequence>MEKLACRPASPHLLRLVACTARATSAIVFFVGLLAAWHLFSMRLFATPLERSGPTECASPYGQFPLPDDPFQFIPCTAASVLPPLNDGDPRRTWSSLFDPNPDHWRWGAAPSNPDPPRSRLDDDRYARRGIYLCGYLDLPLDHLSDSDPRIVRIAVAKFQVSGLARADSRLPPHPHPYYPHRRSVPAGTKSERTIVVEPGGPGASGTSYVWSAAEKITERFSNGRFDVLGWDPRGVNRSLPLAACFPHNVDRDRWSLLAGRYREESNQTQQLGVTDAMNNATFYACQQRLGDLGRFVSTASVARDLEEIRKALAEEELTGYFISYGTGIGQTYANMFPNRVGRMILDGCQYVKDQRRLAGFGFTSLDNVTDAWRDGFLGECAKAGSEHCALARPSETAGELEARMSRLFASILARPALGYTEESGPSLITYSNLLPIIYGSLYNPEHWPSTARMLSELEVGNSTLAALAVGKRWEFTPSLPCSPEKLSSDEVLPLVVCADSYDDPWPQGGLEWWGQLWANMTSRSWISGNSRFLNVFACRHFTEYWPRVSEVYRGDLNHTLSNPVLLIATTHDPATPLRNGRRLLEDMGPNARLVVHHGYGHTSRFHRSSCTDSIGKTLIMNGTLPAERESSCFARKNPYWI</sequence>
<keyword evidence="7" id="KW-1185">Reference proteome</keyword>
<evidence type="ECO:0000259" key="4">
    <source>
        <dbReference type="Pfam" id="PF00561"/>
    </source>
</evidence>
<evidence type="ECO:0000256" key="1">
    <source>
        <dbReference type="ARBA" id="ARBA00010088"/>
    </source>
</evidence>
<name>A0AA40BD33_9PEZI</name>
<keyword evidence="2 6" id="KW-0378">Hydrolase</keyword>
<evidence type="ECO:0000256" key="3">
    <source>
        <dbReference type="SAM" id="Phobius"/>
    </source>
</evidence>
<dbReference type="InterPro" id="IPR013595">
    <property type="entry name" value="Pept_S33_TAP-like_C"/>
</dbReference>
<evidence type="ECO:0000256" key="2">
    <source>
        <dbReference type="ARBA" id="ARBA00022801"/>
    </source>
</evidence>
<organism evidence="6 7">
    <name type="scientific">Lasiosphaeris hirsuta</name>
    <dbReference type="NCBI Taxonomy" id="260670"/>
    <lineage>
        <taxon>Eukaryota</taxon>
        <taxon>Fungi</taxon>
        <taxon>Dikarya</taxon>
        <taxon>Ascomycota</taxon>
        <taxon>Pezizomycotina</taxon>
        <taxon>Sordariomycetes</taxon>
        <taxon>Sordariomycetidae</taxon>
        <taxon>Sordariales</taxon>
        <taxon>Lasiosphaeriaceae</taxon>
        <taxon>Lasiosphaeris</taxon>
    </lineage>
</organism>
<protein>
    <submittedName>
        <fullName evidence="6">Alpha/Beta hydrolase protein</fullName>
    </submittedName>
</protein>
<keyword evidence="3" id="KW-1133">Transmembrane helix</keyword>
<dbReference type="InterPro" id="IPR029058">
    <property type="entry name" value="AB_hydrolase_fold"/>
</dbReference>
<dbReference type="Gene3D" id="3.40.50.1820">
    <property type="entry name" value="alpha/beta hydrolase"/>
    <property type="match status" value="1"/>
</dbReference>
<dbReference type="Pfam" id="PF08386">
    <property type="entry name" value="Abhydrolase_4"/>
    <property type="match status" value="1"/>
</dbReference>
<dbReference type="Pfam" id="PF00561">
    <property type="entry name" value="Abhydrolase_1"/>
    <property type="match status" value="1"/>
</dbReference>
<gene>
    <name evidence="6" type="ORF">B0H67DRAFT_566266</name>
</gene>
<feature type="transmembrane region" description="Helical" evidence="3">
    <location>
        <begin position="12"/>
        <end position="40"/>
    </location>
</feature>
<evidence type="ECO:0000313" key="7">
    <source>
        <dbReference type="Proteomes" id="UP001172102"/>
    </source>
</evidence>
<reference evidence="6" key="1">
    <citation type="submission" date="2023-06" db="EMBL/GenBank/DDBJ databases">
        <title>Genome-scale phylogeny and comparative genomics of the fungal order Sordariales.</title>
        <authorList>
            <consortium name="Lawrence Berkeley National Laboratory"/>
            <person name="Hensen N."/>
            <person name="Bonometti L."/>
            <person name="Westerberg I."/>
            <person name="Brannstrom I.O."/>
            <person name="Guillou S."/>
            <person name="Cros-Aarteil S."/>
            <person name="Calhoun S."/>
            <person name="Haridas S."/>
            <person name="Kuo A."/>
            <person name="Mondo S."/>
            <person name="Pangilinan J."/>
            <person name="Riley R."/>
            <person name="Labutti K."/>
            <person name="Andreopoulos B."/>
            <person name="Lipzen A."/>
            <person name="Chen C."/>
            <person name="Yanf M."/>
            <person name="Daum C."/>
            <person name="Ng V."/>
            <person name="Clum A."/>
            <person name="Steindorff A."/>
            <person name="Ohm R."/>
            <person name="Martin F."/>
            <person name="Silar P."/>
            <person name="Natvig D."/>
            <person name="Lalanne C."/>
            <person name="Gautier V."/>
            <person name="Ament-Velasquez S.L."/>
            <person name="Kruys A."/>
            <person name="Hutchinson M.I."/>
            <person name="Powell A.J."/>
            <person name="Barry K."/>
            <person name="Miller A.N."/>
            <person name="Grigoriev I.V."/>
            <person name="Debuchy R."/>
            <person name="Gladieux P."/>
            <person name="Thoren M.H."/>
            <person name="Johannesson H."/>
        </authorList>
    </citation>
    <scope>NUCLEOTIDE SEQUENCE</scope>
    <source>
        <strain evidence="6">SMH4607-1</strain>
    </source>
</reference>
<keyword evidence="3" id="KW-0472">Membrane</keyword>
<keyword evidence="3" id="KW-0812">Transmembrane</keyword>
<accession>A0AA40BD33</accession>
<dbReference type="SUPFAM" id="SSF53474">
    <property type="entry name" value="alpha/beta-Hydrolases"/>
    <property type="match status" value="1"/>
</dbReference>
<evidence type="ECO:0000313" key="6">
    <source>
        <dbReference type="EMBL" id="KAK0731939.1"/>
    </source>
</evidence>